<reference evidence="7" key="1">
    <citation type="submission" date="2022-11" db="EMBL/GenBank/DDBJ databases">
        <title>Marinomonas sp. nov., isolated from marine algae.</title>
        <authorList>
            <person name="Choi D.G."/>
            <person name="Kim J.M."/>
            <person name="Lee J.K."/>
            <person name="Baek J.H."/>
            <person name="Jeon C.O."/>
        </authorList>
    </citation>
    <scope>NUCLEOTIDE SEQUENCE</scope>
    <source>
        <strain evidence="7">KJ51-3</strain>
    </source>
</reference>
<proteinExistence type="predicted"/>
<dbReference type="CDD" id="cd02440">
    <property type="entry name" value="AdoMet_MTases"/>
    <property type="match status" value="1"/>
</dbReference>
<dbReference type="EC" id="2.1.1.80" evidence="5"/>
<evidence type="ECO:0000256" key="4">
    <source>
        <dbReference type="ARBA" id="ARBA00022691"/>
    </source>
</evidence>
<protein>
    <recommendedName>
        <fullName evidence="5">Chemotaxis protein methyltransferase</fullName>
        <ecNumber evidence="5">2.1.1.80</ecNumber>
    </recommendedName>
</protein>
<dbReference type="Pfam" id="PF03705">
    <property type="entry name" value="CheR_N"/>
    <property type="match status" value="1"/>
</dbReference>
<keyword evidence="8" id="KW-1185">Reference proteome</keyword>
<dbReference type="PANTHER" id="PTHR24422">
    <property type="entry name" value="CHEMOTAXIS PROTEIN METHYLTRANSFERASE"/>
    <property type="match status" value="1"/>
</dbReference>
<feature type="domain" description="CheR-type methyltransferase" evidence="6">
    <location>
        <begin position="14"/>
        <end position="284"/>
    </location>
</feature>
<organism evidence="7 8">
    <name type="scientific">Marinomonas rhodophyticola</name>
    <dbReference type="NCBI Taxonomy" id="2992803"/>
    <lineage>
        <taxon>Bacteria</taxon>
        <taxon>Pseudomonadati</taxon>
        <taxon>Pseudomonadota</taxon>
        <taxon>Gammaproteobacteria</taxon>
        <taxon>Oceanospirillales</taxon>
        <taxon>Oceanospirillaceae</taxon>
        <taxon>Marinomonas</taxon>
    </lineage>
</organism>
<dbReference type="InterPro" id="IPR022641">
    <property type="entry name" value="CheR_N"/>
</dbReference>
<dbReference type="Gene3D" id="3.40.50.150">
    <property type="entry name" value="Vaccinia Virus protein VP39"/>
    <property type="match status" value="1"/>
</dbReference>
<dbReference type="RefSeq" id="WP_265218990.1">
    <property type="nucleotide sequence ID" value="NZ_JAPEUL010000007.1"/>
</dbReference>
<name>A0ABT3KGT2_9GAMM</name>
<sequence length="284" mass="33183">MSDTYALPSLKADPISEVEHRLVSEFVESTAGIQMPASKRTLIETRLRKRQRILGFSNLRDYIHFALKDFEGASERQNLLDALTTNKTDFYREDAHFLFLKAYLDKHRYHSKDPLKIWSAGCSSGEEPYTLSIEMLEIQRQYPSFDFRITATDISSKCLDKARTAIYPHEKVEPIELALRQRYLLRSKDPRKNIVKIAPEARAPVKFDYFNLITGDWHNWQAHFDVIFCRNVMIYFNNLDRSLLTERFCHALKQGGILMIGHSESLIDNTGLFERLQPTIYRKL</sequence>
<dbReference type="SUPFAM" id="SSF53335">
    <property type="entry name" value="S-adenosyl-L-methionine-dependent methyltransferases"/>
    <property type="match status" value="1"/>
</dbReference>
<comment type="caution">
    <text evidence="7">The sequence shown here is derived from an EMBL/GenBank/DDBJ whole genome shotgun (WGS) entry which is preliminary data.</text>
</comment>
<dbReference type="InterPro" id="IPR036804">
    <property type="entry name" value="CheR_N_sf"/>
</dbReference>
<dbReference type="PANTHER" id="PTHR24422:SF26">
    <property type="entry name" value="CHEMOTAXIS PROTEIN METHYLTRANSFERASE"/>
    <property type="match status" value="1"/>
</dbReference>
<dbReference type="SUPFAM" id="SSF47757">
    <property type="entry name" value="Chemotaxis receptor methyltransferase CheR, N-terminal domain"/>
    <property type="match status" value="1"/>
</dbReference>
<dbReference type="Pfam" id="PF01739">
    <property type="entry name" value="CheR"/>
    <property type="match status" value="1"/>
</dbReference>
<gene>
    <name evidence="7" type="ORF">ONZ52_12590</name>
</gene>
<dbReference type="EMBL" id="JAPEUL010000007">
    <property type="protein sequence ID" value="MCW4629751.1"/>
    <property type="molecule type" value="Genomic_DNA"/>
</dbReference>
<evidence type="ECO:0000256" key="5">
    <source>
        <dbReference type="PIRNR" id="PIRNR000410"/>
    </source>
</evidence>
<dbReference type="InterPro" id="IPR022642">
    <property type="entry name" value="CheR_C"/>
</dbReference>
<evidence type="ECO:0000256" key="2">
    <source>
        <dbReference type="ARBA" id="ARBA00022603"/>
    </source>
</evidence>
<dbReference type="InterPro" id="IPR050903">
    <property type="entry name" value="Bact_Chemotaxis_MeTrfase"/>
</dbReference>
<dbReference type="Gene3D" id="1.10.155.10">
    <property type="entry name" value="Chemotaxis receptor methyltransferase CheR, N-terminal domain"/>
    <property type="match status" value="1"/>
</dbReference>
<comment type="function">
    <text evidence="5">Methylation of the membrane-bound methyl-accepting chemotaxis proteins (MCP) to form gamma-glutamyl methyl ester residues in MCP.</text>
</comment>
<dbReference type="Proteomes" id="UP001431181">
    <property type="component" value="Unassembled WGS sequence"/>
</dbReference>
<dbReference type="PIRSF" id="PIRSF000410">
    <property type="entry name" value="CheR"/>
    <property type="match status" value="1"/>
</dbReference>
<dbReference type="InterPro" id="IPR026024">
    <property type="entry name" value="Chemotaxis_MeTrfase_CheR"/>
</dbReference>
<keyword evidence="2 5" id="KW-0489">Methyltransferase</keyword>
<evidence type="ECO:0000313" key="8">
    <source>
        <dbReference type="Proteomes" id="UP001431181"/>
    </source>
</evidence>
<dbReference type="PRINTS" id="PR00996">
    <property type="entry name" value="CHERMTFRASE"/>
</dbReference>
<evidence type="ECO:0000256" key="1">
    <source>
        <dbReference type="ARBA" id="ARBA00001541"/>
    </source>
</evidence>
<comment type="catalytic activity">
    <reaction evidence="1 5">
        <text>L-glutamyl-[protein] + S-adenosyl-L-methionine = [protein]-L-glutamate 5-O-methyl ester + S-adenosyl-L-homocysteine</text>
        <dbReference type="Rhea" id="RHEA:24452"/>
        <dbReference type="Rhea" id="RHEA-COMP:10208"/>
        <dbReference type="Rhea" id="RHEA-COMP:10311"/>
        <dbReference type="ChEBI" id="CHEBI:29973"/>
        <dbReference type="ChEBI" id="CHEBI:57856"/>
        <dbReference type="ChEBI" id="CHEBI:59789"/>
        <dbReference type="ChEBI" id="CHEBI:82795"/>
        <dbReference type="EC" id="2.1.1.80"/>
    </reaction>
</comment>
<keyword evidence="4 5" id="KW-0949">S-adenosyl-L-methionine</keyword>
<evidence type="ECO:0000313" key="7">
    <source>
        <dbReference type="EMBL" id="MCW4629751.1"/>
    </source>
</evidence>
<accession>A0ABT3KGT2</accession>
<evidence type="ECO:0000256" key="3">
    <source>
        <dbReference type="ARBA" id="ARBA00022679"/>
    </source>
</evidence>
<keyword evidence="3 5" id="KW-0808">Transferase</keyword>
<dbReference type="SMART" id="SM00138">
    <property type="entry name" value="MeTrc"/>
    <property type="match status" value="1"/>
</dbReference>
<dbReference type="PROSITE" id="PS50123">
    <property type="entry name" value="CHER"/>
    <property type="match status" value="1"/>
</dbReference>
<evidence type="ECO:0000259" key="6">
    <source>
        <dbReference type="PROSITE" id="PS50123"/>
    </source>
</evidence>
<dbReference type="InterPro" id="IPR029063">
    <property type="entry name" value="SAM-dependent_MTases_sf"/>
</dbReference>
<dbReference type="InterPro" id="IPR000780">
    <property type="entry name" value="CheR_MeTrfase"/>
</dbReference>